<dbReference type="PANTHER" id="PTHR34388">
    <property type="entry name" value="DNA POLYMERASE III SUBUNIT DELTA"/>
    <property type="match status" value="1"/>
</dbReference>
<evidence type="ECO:0000256" key="6">
    <source>
        <dbReference type="ARBA" id="ARBA00022932"/>
    </source>
</evidence>
<reference evidence="11 12" key="1">
    <citation type="submission" date="2018-08" db="EMBL/GenBank/DDBJ databases">
        <title>Bacillus jemisoniae sp. nov., Bacillus chryseoplanitiae sp. nov., Bacillus resnikiae sp. nov., and Bacillus frankliniae sp. nov., isolated from Viking spacecraft and associated surfaces.</title>
        <authorList>
            <person name="Seuylemezian A."/>
            <person name="Vaishampayan P."/>
        </authorList>
    </citation>
    <scope>NUCLEOTIDE SEQUENCE [LARGE SCALE GENOMIC DNA]</scope>
    <source>
        <strain evidence="11 12">JJ-247</strain>
    </source>
</reference>
<dbReference type="InterPro" id="IPR008921">
    <property type="entry name" value="DNA_pol3_clamp-load_cplx_C"/>
</dbReference>
<dbReference type="Pfam" id="PF06144">
    <property type="entry name" value="DNA_pol3_delta"/>
    <property type="match status" value="1"/>
</dbReference>
<evidence type="ECO:0000259" key="9">
    <source>
        <dbReference type="Pfam" id="PF06144"/>
    </source>
</evidence>
<keyword evidence="12" id="KW-1185">Reference proteome</keyword>
<name>A0A398B333_9BACI</name>
<evidence type="ECO:0000256" key="1">
    <source>
        <dbReference type="ARBA" id="ARBA00012417"/>
    </source>
</evidence>
<dbReference type="InterPro" id="IPR005790">
    <property type="entry name" value="DNA_polIII_delta"/>
</dbReference>
<gene>
    <name evidence="11" type="ORF">D1970_14335</name>
</gene>
<keyword evidence="6" id="KW-0239">DNA-directed DNA polymerase</keyword>
<dbReference type="InterPro" id="IPR048466">
    <property type="entry name" value="DNA_pol3_delta-like_C"/>
</dbReference>
<dbReference type="GO" id="GO:0003887">
    <property type="term" value="F:DNA-directed DNA polymerase activity"/>
    <property type="evidence" value="ECO:0007669"/>
    <property type="project" value="UniProtKB-KW"/>
</dbReference>
<dbReference type="EMBL" id="QWVT01000024">
    <property type="protein sequence ID" value="RID83784.1"/>
    <property type="molecule type" value="Genomic_DNA"/>
</dbReference>
<evidence type="ECO:0000256" key="4">
    <source>
        <dbReference type="ARBA" id="ARBA00022695"/>
    </source>
</evidence>
<dbReference type="PANTHER" id="PTHR34388:SF1">
    <property type="entry name" value="DNA POLYMERASE III SUBUNIT DELTA"/>
    <property type="match status" value="1"/>
</dbReference>
<comment type="caution">
    <text evidence="11">The sequence shown here is derived from an EMBL/GenBank/DDBJ whole genome shotgun (WGS) entry which is preliminary data.</text>
</comment>
<evidence type="ECO:0000256" key="5">
    <source>
        <dbReference type="ARBA" id="ARBA00022705"/>
    </source>
</evidence>
<comment type="catalytic activity">
    <reaction evidence="8">
        <text>DNA(n) + a 2'-deoxyribonucleoside 5'-triphosphate = DNA(n+1) + diphosphate</text>
        <dbReference type="Rhea" id="RHEA:22508"/>
        <dbReference type="Rhea" id="RHEA-COMP:17339"/>
        <dbReference type="Rhea" id="RHEA-COMP:17340"/>
        <dbReference type="ChEBI" id="CHEBI:33019"/>
        <dbReference type="ChEBI" id="CHEBI:61560"/>
        <dbReference type="ChEBI" id="CHEBI:173112"/>
        <dbReference type="EC" id="2.7.7.7"/>
    </reaction>
</comment>
<dbReference type="AlphaFoldDB" id="A0A398B333"/>
<dbReference type="InterPro" id="IPR010372">
    <property type="entry name" value="DNA_pol3_delta_N"/>
</dbReference>
<dbReference type="Gene3D" id="1.10.8.60">
    <property type="match status" value="1"/>
</dbReference>
<protein>
    <recommendedName>
        <fullName evidence="2">DNA polymerase III subunit delta</fullName>
        <ecNumber evidence="1">2.7.7.7</ecNumber>
    </recommendedName>
</protein>
<dbReference type="RefSeq" id="WP_119113560.1">
    <property type="nucleotide sequence ID" value="NZ_CBCSEO010000005.1"/>
</dbReference>
<dbReference type="Gene3D" id="3.40.50.300">
    <property type="entry name" value="P-loop containing nucleotide triphosphate hydrolases"/>
    <property type="match status" value="1"/>
</dbReference>
<keyword evidence="3" id="KW-0808">Transferase</keyword>
<accession>A0A398B333</accession>
<feature type="domain" description="DNA polymerase III delta subunit-like C-terminal" evidence="10">
    <location>
        <begin position="215"/>
        <end position="335"/>
    </location>
</feature>
<dbReference type="EC" id="2.7.7.7" evidence="1"/>
<evidence type="ECO:0000256" key="2">
    <source>
        <dbReference type="ARBA" id="ARBA00017703"/>
    </source>
</evidence>
<dbReference type="GO" id="GO:0009360">
    <property type="term" value="C:DNA polymerase III complex"/>
    <property type="evidence" value="ECO:0007669"/>
    <property type="project" value="InterPro"/>
</dbReference>
<proteinExistence type="inferred from homology"/>
<evidence type="ECO:0000256" key="3">
    <source>
        <dbReference type="ARBA" id="ARBA00022679"/>
    </source>
</evidence>
<dbReference type="GO" id="GO:0003677">
    <property type="term" value="F:DNA binding"/>
    <property type="evidence" value="ECO:0007669"/>
    <property type="project" value="InterPro"/>
</dbReference>
<sequence>MVLDIWKQIKQKQIQPIYLVYGTESFLINETKQLLIGNILDDEELDFNLSVYDLEETALEEALEDAETLPFIGEKRLVILQNPVFLTSEKSKKAEHNVSKLEAYIKEPAPYTVLVFLAPYEKLDERKKVTKELKRNAVVAEAKRLTEPELKKWIKERAVQNSVEFSEGAIELMLTLAGTNLSMLTSEVDKLALYAGKGSRIEADVVDKLVSRSLEQNIFNLVEKVVHRKIGDALIIYHDLLKQNEEPLKILSIIAGQFRLIYQVKELTRKGYGQQQAAGILKVHPFRVKLAAGQARYFSEQELAEIMGMLADGDYQMKTGGLKKELIIEMILFKLNHA</sequence>
<dbReference type="OrthoDB" id="9775929at2"/>
<dbReference type="InterPro" id="IPR027417">
    <property type="entry name" value="P-loop_NTPase"/>
</dbReference>
<keyword evidence="5" id="KW-0235">DNA replication</keyword>
<dbReference type="Gene3D" id="1.20.272.10">
    <property type="match status" value="1"/>
</dbReference>
<dbReference type="SUPFAM" id="SSF48019">
    <property type="entry name" value="post-AAA+ oligomerization domain-like"/>
    <property type="match status" value="1"/>
</dbReference>
<feature type="domain" description="DNA polymerase III delta N-terminal" evidence="9">
    <location>
        <begin position="18"/>
        <end position="143"/>
    </location>
</feature>
<dbReference type="Pfam" id="PF21694">
    <property type="entry name" value="DNA_pol3_delta_C"/>
    <property type="match status" value="1"/>
</dbReference>
<evidence type="ECO:0000256" key="8">
    <source>
        <dbReference type="ARBA" id="ARBA00049244"/>
    </source>
</evidence>
<evidence type="ECO:0000313" key="11">
    <source>
        <dbReference type="EMBL" id="RID83784.1"/>
    </source>
</evidence>
<dbReference type="SUPFAM" id="SSF52540">
    <property type="entry name" value="P-loop containing nucleoside triphosphate hydrolases"/>
    <property type="match status" value="1"/>
</dbReference>
<dbReference type="NCBIfam" id="TIGR01128">
    <property type="entry name" value="holA"/>
    <property type="match status" value="1"/>
</dbReference>
<comment type="similarity">
    <text evidence="7">Belongs to the DNA polymerase HolA subunit family.</text>
</comment>
<organism evidence="11 12">
    <name type="scientific">Mesobacillus zeae</name>
    <dbReference type="NCBI Taxonomy" id="1917180"/>
    <lineage>
        <taxon>Bacteria</taxon>
        <taxon>Bacillati</taxon>
        <taxon>Bacillota</taxon>
        <taxon>Bacilli</taxon>
        <taxon>Bacillales</taxon>
        <taxon>Bacillaceae</taxon>
        <taxon>Mesobacillus</taxon>
    </lineage>
</organism>
<evidence type="ECO:0000256" key="7">
    <source>
        <dbReference type="ARBA" id="ARBA00034754"/>
    </source>
</evidence>
<evidence type="ECO:0000259" key="10">
    <source>
        <dbReference type="Pfam" id="PF21694"/>
    </source>
</evidence>
<keyword evidence="4" id="KW-0548">Nucleotidyltransferase</keyword>
<dbReference type="Proteomes" id="UP000265816">
    <property type="component" value="Unassembled WGS sequence"/>
</dbReference>
<dbReference type="GO" id="GO:0006261">
    <property type="term" value="P:DNA-templated DNA replication"/>
    <property type="evidence" value="ECO:0007669"/>
    <property type="project" value="TreeGrafter"/>
</dbReference>
<evidence type="ECO:0000313" key="12">
    <source>
        <dbReference type="Proteomes" id="UP000265816"/>
    </source>
</evidence>